<evidence type="ECO:0000256" key="1">
    <source>
        <dbReference type="SAM" id="MobiDB-lite"/>
    </source>
</evidence>
<evidence type="ECO:0000313" key="4">
    <source>
        <dbReference type="Proteomes" id="UP000663827"/>
    </source>
</evidence>
<feature type="region of interest" description="Disordered" evidence="1">
    <location>
        <begin position="1"/>
        <end position="29"/>
    </location>
</feature>
<dbReference type="AlphaFoldDB" id="A0A8H3EDY8"/>
<dbReference type="EMBL" id="CAJNJQ010006491">
    <property type="protein sequence ID" value="CAE7229614.1"/>
    <property type="molecule type" value="Genomic_DNA"/>
</dbReference>
<sequence length="280" mass="32141">MPRYKPRNIFDDYEEEPETTGANPPEQLNRHPNFFFSNDLVAIQVENTLFNVHRFQLAKSENTWGKLRQAIEEEGSSPEQPIKLEGVSVSDFAALLKVLYNSPFPSNQPSPETSLIIAAFRMADKFRFSGLRAYLLTLAEKELNDIDKIVFATEFYIKELLTPPYIRLCERAEPLNSEEIRKLGAESVSIISRLREQHRNRTVSFTVGYYYCYSCTGMKFENANDRNGDRECDGCGTEIYSSGLSYTGSEKRTQTVIVDSSAIEMGVKKWVEDRFPEEEY</sequence>
<dbReference type="Pfam" id="PF00651">
    <property type="entry name" value="BTB"/>
    <property type="match status" value="1"/>
</dbReference>
<dbReference type="SUPFAM" id="SSF54695">
    <property type="entry name" value="POZ domain"/>
    <property type="match status" value="1"/>
</dbReference>
<dbReference type="Proteomes" id="UP000663827">
    <property type="component" value="Unassembled WGS sequence"/>
</dbReference>
<organism evidence="3 4">
    <name type="scientific">Rhizoctonia solani</name>
    <dbReference type="NCBI Taxonomy" id="456999"/>
    <lineage>
        <taxon>Eukaryota</taxon>
        <taxon>Fungi</taxon>
        <taxon>Dikarya</taxon>
        <taxon>Basidiomycota</taxon>
        <taxon>Agaricomycotina</taxon>
        <taxon>Agaricomycetes</taxon>
        <taxon>Cantharellales</taxon>
        <taxon>Ceratobasidiaceae</taxon>
        <taxon>Rhizoctonia</taxon>
    </lineage>
</organism>
<evidence type="ECO:0000313" key="3">
    <source>
        <dbReference type="EMBL" id="CAE7229614.1"/>
    </source>
</evidence>
<dbReference type="InterPro" id="IPR011333">
    <property type="entry name" value="SKP1/BTB/POZ_sf"/>
</dbReference>
<evidence type="ECO:0000259" key="2">
    <source>
        <dbReference type="Pfam" id="PF00651"/>
    </source>
</evidence>
<dbReference type="InterPro" id="IPR000210">
    <property type="entry name" value="BTB/POZ_dom"/>
</dbReference>
<protein>
    <recommendedName>
        <fullName evidence="2">BTB domain-containing protein</fullName>
    </recommendedName>
</protein>
<reference evidence="3" key="1">
    <citation type="submission" date="2021-01" db="EMBL/GenBank/DDBJ databases">
        <authorList>
            <person name="Kaushik A."/>
        </authorList>
    </citation>
    <scope>NUCLEOTIDE SEQUENCE</scope>
    <source>
        <strain evidence="3">AG5</strain>
    </source>
</reference>
<feature type="domain" description="BTB" evidence="2">
    <location>
        <begin position="41"/>
        <end position="131"/>
    </location>
</feature>
<name>A0A8H3EDY8_9AGAM</name>
<comment type="caution">
    <text evidence="3">The sequence shown here is derived from an EMBL/GenBank/DDBJ whole genome shotgun (WGS) entry which is preliminary data.</text>
</comment>
<accession>A0A8H3EDY8</accession>
<gene>
    <name evidence="3" type="ORF">RDB_LOCUS182859</name>
</gene>
<dbReference type="Gene3D" id="3.30.710.10">
    <property type="entry name" value="Potassium Channel Kv1.1, Chain A"/>
    <property type="match status" value="1"/>
</dbReference>
<proteinExistence type="predicted"/>